<proteinExistence type="predicted"/>
<keyword evidence="3" id="KW-1185">Reference proteome</keyword>
<evidence type="ECO:0000313" key="2">
    <source>
        <dbReference type="EMBL" id="PST39317.1"/>
    </source>
</evidence>
<dbReference type="NCBIfam" id="TIGR03915">
    <property type="entry name" value="SAM_7_link_chp"/>
    <property type="match status" value="1"/>
</dbReference>
<dbReference type="AlphaFoldDB" id="A0A2T3FVK4"/>
<dbReference type="EMBL" id="PYLO01000001">
    <property type="protein sequence ID" value="PST39317.1"/>
    <property type="molecule type" value="Genomic_DNA"/>
</dbReference>
<evidence type="ECO:0000259" key="1">
    <source>
        <dbReference type="Pfam" id="PF13566"/>
    </source>
</evidence>
<protein>
    <recommendedName>
        <fullName evidence="1">DUF4130 domain-containing protein</fullName>
    </recommendedName>
</protein>
<dbReference type="InterPro" id="IPR025404">
    <property type="entry name" value="DUF4130"/>
</dbReference>
<name>A0A2T3FVK4_9CLOT</name>
<organism evidence="2 3">
    <name type="scientific">Clostridium fessum</name>
    <dbReference type="NCBI Taxonomy" id="2126740"/>
    <lineage>
        <taxon>Bacteria</taxon>
        <taxon>Bacillati</taxon>
        <taxon>Bacillota</taxon>
        <taxon>Clostridia</taxon>
        <taxon>Eubacteriales</taxon>
        <taxon>Clostridiaceae</taxon>
        <taxon>Clostridium</taxon>
    </lineage>
</organism>
<sequence length="265" mass="30723">MVVFVCEDSPEGIFTGVYDAWNSRLGHENVRLEVQGEYNYSLFSEYREVAVDRLKAQKVVRSVRRSLSELAYSWIYRTALSEREDRAEAVYRFLVCGFSAGAAGRRITENLQIPAVQTVFQINRAVANEAHLQTEFLRFAEYSDHVLFSEIGPKNRVTALLMPYFTDRLPSEPFIIYDKNHQEAGVWTGKGRWYMMRGAETEPLQALSGRTDQSEYAALWSAFFHQIGIKERENPACQRMHLPLRYRKYMTEFQFGSNRSNLAKL</sequence>
<dbReference type="GeneID" id="79841483"/>
<comment type="caution">
    <text evidence="2">The sequence shown here is derived from an EMBL/GenBank/DDBJ whole genome shotgun (WGS) entry which is preliminary data.</text>
</comment>
<evidence type="ECO:0000313" key="3">
    <source>
        <dbReference type="Proteomes" id="UP000241048"/>
    </source>
</evidence>
<dbReference type="Pfam" id="PF13566">
    <property type="entry name" value="DUF4130"/>
    <property type="match status" value="1"/>
</dbReference>
<dbReference type="Proteomes" id="UP000241048">
    <property type="component" value="Unassembled WGS sequence"/>
</dbReference>
<gene>
    <name evidence="2" type="ORF">C7U56_03025</name>
</gene>
<dbReference type="InterPro" id="IPR023875">
    <property type="entry name" value="DNA_repair_put"/>
</dbReference>
<accession>A0A2T3FVK4</accession>
<reference evidence="2 3" key="1">
    <citation type="submission" date="2018-03" db="EMBL/GenBank/DDBJ databases">
        <title>Lachnoclostridium SNUG30386 gen.nov., sp.nov., isolated from human faeces.</title>
        <authorList>
            <person name="Seo B."/>
            <person name="Jeon K."/>
            <person name="Ko G."/>
        </authorList>
    </citation>
    <scope>NUCLEOTIDE SEQUENCE [LARGE SCALE GENOMIC DNA]</scope>
    <source>
        <strain evidence="2 3">SNUG30386</strain>
    </source>
</reference>
<feature type="domain" description="DUF4130" evidence="1">
    <location>
        <begin position="85"/>
        <end position="252"/>
    </location>
</feature>
<dbReference type="RefSeq" id="WP_107000433.1">
    <property type="nucleotide sequence ID" value="NZ_DBFCBK010000010.1"/>
</dbReference>